<gene>
    <name evidence="1" type="ORF">M8818_006540</name>
</gene>
<accession>A0ACC3S7W9</accession>
<proteinExistence type="predicted"/>
<evidence type="ECO:0000313" key="1">
    <source>
        <dbReference type="EMBL" id="KAK8198673.1"/>
    </source>
</evidence>
<reference evidence="1" key="1">
    <citation type="submission" date="2024-02" db="EMBL/GenBank/DDBJ databases">
        <title>Metagenome Assembled Genome of Zalaria obscura JY119.</title>
        <authorList>
            <person name="Vighnesh L."/>
            <person name="Jagadeeshwari U."/>
            <person name="Venkata Ramana C."/>
            <person name="Sasikala C."/>
        </authorList>
    </citation>
    <scope>NUCLEOTIDE SEQUENCE</scope>
    <source>
        <strain evidence="1">JY119</strain>
    </source>
</reference>
<keyword evidence="2" id="KW-1185">Reference proteome</keyword>
<dbReference type="EMBL" id="JAMKPW020000040">
    <property type="protein sequence ID" value="KAK8198673.1"/>
    <property type="molecule type" value="Genomic_DNA"/>
</dbReference>
<protein>
    <submittedName>
        <fullName evidence="1">Uncharacterized protein</fullName>
    </submittedName>
</protein>
<sequence>MYSAPSLARIDPRQQAKVAETDLTLTAIGLRTGGENRHPATSKPHTLPQGFLVYIPHAPFGFQPPHKSSVLHP</sequence>
<comment type="caution">
    <text evidence="1">The sequence shown here is derived from an EMBL/GenBank/DDBJ whole genome shotgun (WGS) entry which is preliminary data.</text>
</comment>
<name>A0ACC3S7W9_9PEZI</name>
<evidence type="ECO:0000313" key="2">
    <source>
        <dbReference type="Proteomes" id="UP001320706"/>
    </source>
</evidence>
<dbReference type="Proteomes" id="UP001320706">
    <property type="component" value="Unassembled WGS sequence"/>
</dbReference>
<organism evidence="1 2">
    <name type="scientific">Zalaria obscura</name>
    <dbReference type="NCBI Taxonomy" id="2024903"/>
    <lineage>
        <taxon>Eukaryota</taxon>
        <taxon>Fungi</taxon>
        <taxon>Dikarya</taxon>
        <taxon>Ascomycota</taxon>
        <taxon>Pezizomycotina</taxon>
        <taxon>Dothideomycetes</taxon>
        <taxon>Dothideomycetidae</taxon>
        <taxon>Dothideales</taxon>
        <taxon>Zalariaceae</taxon>
        <taxon>Zalaria</taxon>
    </lineage>
</organism>